<dbReference type="Gene3D" id="2.60.40.1120">
    <property type="entry name" value="Carboxypeptidase-like, regulatory domain"/>
    <property type="match status" value="1"/>
</dbReference>
<evidence type="ECO:0000256" key="4">
    <source>
        <dbReference type="ARBA" id="ARBA00022692"/>
    </source>
</evidence>
<feature type="chain" id="PRO_5012458526" evidence="7">
    <location>
        <begin position="23"/>
        <end position="1103"/>
    </location>
</feature>
<keyword evidence="10" id="KW-1185">Reference proteome</keyword>
<feature type="domain" description="TonB-dependent transporter Oar-like beta-barrel" evidence="8">
    <location>
        <begin position="233"/>
        <end position="295"/>
    </location>
</feature>
<keyword evidence="4" id="KW-0812">Transmembrane</keyword>
<dbReference type="PANTHER" id="PTHR30069">
    <property type="entry name" value="TONB-DEPENDENT OUTER MEMBRANE RECEPTOR"/>
    <property type="match status" value="1"/>
</dbReference>
<feature type="signal peptide" evidence="7">
    <location>
        <begin position="1"/>
        <end position="22"/>
    </location>
</feature>
<accession>A0A1R3T1F1</accession>
<evidence type="ECO:0000256" key="7">
    <source>
        <dbReference type="SAM" id="SignalP"/>
    </source>
</evidence>
<protein>
    <submittedName>
        <fullName evidence="9">Outer membrane receptor proteins</fullName>
    </submittedName>
</protein>
<dbReference type="SUPFAM" id="SSF56935">
    <property type="entry name" value="Porins"/>
    <property type="match status" value="1"/>
</dbReference>
<dbReference type="EMBL" id="LT605205">
    <property type="protein sequence ID" value="SCD19959.1"/>
    <property type="molecule type" value="Genomic_DNA"/>
</dbReference>
<dbReference type="InterPro" id="IPR008969">
    <property type="entry name" value="CarboxyPept-like_regulatory"/>
</dbReference>
<evidence type="ECO:0000256" key="2">
    <source>
        <dbReference type="ARBA" id="ARBA00022448"/>
    </source>
</evidence>
<evidence type="ECO:0000256" key="3">
    <source>
        <dbReference type="ARBA" id="ARBA00022452"/>
    </source>
</evidence>
<dbReference type="GO" id="GO:0015344">
    <property type="term" value="F:siderophore uptake transmembrane transporter activity"/>
    <property type="evidence" value="ECO:0007669"/>
    <property type="project" value="TreeGrafter"/>
</dbReference>
<dbReference type="AlphaFoldDB" id="A0A1R3T1F1"/>
<evidence type="ECO:0000256" key="5">
    <source>
        <dbReference type="ARBA" id="ARBA00023136"/>
    </source>
</evidence>
<dbReference type="SUPFAM" id="SSF49464">
    <property type="entry name" value="Carboxypeptidase regulatory domain-like"/>
    <property type="match status" value="1"/>
</dbReference>
<gene>
    <name evidence="9" type="ORF">PSM36_1134</name>
</gene>
<proteinExistence type="predicted"/>
<evidence type="ECO:0000313" key="10">
    <source>
        <dbReference type="Proteomes" id="UP000187464"/>
    </source>
</evidence>
<evidence type="ECO:0000256" key="6">
    <source>
        <dbReference type="ARBA" id="ARBA00023237"/>
    </source>
</evidence>
<reference evidence="9 10" key="1">
    <citation type="submission" date="2016-08" db="EMBL/GenBank/DDBJ databases">
        <authorList>
            <person name="Seilhamer J.J."/>
        </authorList>
    </citation>
    <scope>NUCLEOTIDE SEQUENCE [LARGE SCALE GENOMIC DNA]</scope>
    <source>
        <strain evidence="9">M3/6</strain>
    </source>
</reference>
<organism evidence="9 10">
    <name type="scientific">Proteiniphilum saccharofermentans</name>
    <dbReference type="NCBI Taxonomy" id="1642647"/>
    <lineage>
        <taxon>Bacteria</taxon>
        <taxon>Pseudomonadati</taxon>
        <taxon>Bacteroidota</taxon>
        <taxon>Bacteroidia</taxon>
        <taxon>Bacteroidales</taxon>
        <taxon>Dysgonomonadaceae</taxon>
        <taxon>Proteiniphilum</taxon>
    </lineage>
</organism>
<dbReference type="GO" id="GO:0009279">
    <property type="term" value="C:cell outer membrane"/>
    <property type="evidence" value="ECO:0007669"/>
    <property type="project" value="UniProtKB-SubCell"/>
</dbReference>
<dbReference type="KEGG" id="psac:PSM36_1134"/>
<dbReference type="Gene3D" id="2.40.170.20">
    <property type="entry name" value="TonB-dependent receptor, beta-barrel domain"/>
    <property type="match status" value="1"/>
</dbReference>
<evidence type="ECO:0000259" key="8">
    <source>
        <dbReference type="Pfam" id="PF25183"/>
    </source>
</evidence>
<dbReference type="GO" id="GO:0044718">
    <property type="term" value="P:siderophore transmembrane transport"/>
    <property type="evidence" value="ECO:0007669"/>
    <property type="project" value="TreeGrafter"/>
</dbReference>
<dbReference type="InterPro" id="IPR057601">
    <property type="entry name" value="Oar-like_b-barrel"/>
</dbReference>
<evidence type="ECO:0000256" key="1">
    <source>
        <dbReference type="ARBA" id="ARBA00004571"/>
    </source>
</evidence>
<dbReference type="PANTHER" id="PTHR30069:SF46">
    <property type="entry name" value="OAR PROTEIN"/>
    <property type="match status" value="1"/>
</dbReference>
<sequence>MVKKLKFLSVALTLMMATVMQAQVTTSSMSGRVTDADGAVIGATVIATHQPSGTTYGTVTNMEGRYNLNGMRVGGPYTVEISYIGYGDNIAENITLSLGENYVHNVVLVEETVTLSEVTVTAQRTRFTAEKTGAATNINNQQLSTMPTINRSVQDITRLSPYAGTGLSFSGGDGRSTNFTVDGANFNNNFGLSSNLPGGGNPISLDAFEELQVVVTPFDVRQTNFIGGGVNAITKSGTNTFRGSAYTYFTNQDLQGSRIGDTFLERAKESTTTYGATFGGPIIKNKLFFFVNAEMEKRPGQVVYWRPSENGIADEKKQLSRASVTDMERVRNHLIENYGYDPGSYNDYPGDESNMKLLARLDWNINNQNKLSFRYNYTKNQAWNPTNGNSTDAGLRNRNMDRISQYGMAFSNSLYTMDNIINGFSLDLNSRFSDNLSNQFLVTYTKIKDMRGSPSDPFPFIDILVGRDENNVPIVEPYISAGYELFTWNNGVNNNKFSVTDNLTYYLNNHKITAGLNYEYQMANNSYMRNGTGYYRYASVEDFLNQAAPIDFALDYGYDGEKNPTAQVAFHQIGAYAQDEWNLSPSFKLTYGLRADYISYVDNLIRNNAIYDLDFNGKKIDTGKWPTPKVQFSPRVGFTWDVKEDKSFVVRGGTGIFTGRLPLVFFTNMPTQGGMVKGIFTAKTTYANGVSSSDPILASLSGKMITNIDEMISKLNMQNTISPEDGALQTSIAGVDPDFKMPQVWKSSLAVDYQLPTSFPFTVTLEGIYTKKLNDVMLVNYNMKDPDDSWQRFKGADDRYIYPAVANRYYNYHNNNPIEALVLSNNSEGWGAIGNITLTAQPVKDLNLMAAYTYTESKEISGMPGSSAGSAYGGLIAIDGPHLPTLQRSQYVTPHRVVSSISYRIPWENNILLSNTTLNLFYTGYSYSGYSYTYKGDMNGDGYAADLIYIPSGKGDIKFASAEDETAFFAFMEQDKYLKANKGKYAGANAVLAPWLHRFDFRIAREFYVNVGQSRNSLELSLDFLNVGNLLKSTWGVMKNMSSSNGGQILERVSTENDNTPVFSMVKIKDADGNDVYPTQTFTTNYSLDQTWQLQVGVRYKFN</sequence>
<dbReference type="STRING" id="1642647.PSM36_1134"/>
<comment type="subcellular location">
    <subcellularLocation>
        <location evidence="1">Cell outer membrane</location>
        <topology evidence="1">Multi-pass membrane protein</topology>
    </subcellularLocation>
</comment>
<feature type="domain" description="TonB-dependent transporter Oar-like beta-barrel" evidence="8">
    <location>
        <begin position="347"/>
        <end position="1050"/>
    </location>
</feature>
<keyword evidence="9" id="KW-0675">Receptor</keyword>
<keyword evidence="7" id="KW-0732">Signal</keyword>
<dbReference type="InterPro" id="IPR036942">
    <property type="entry name" value="Beta-barrel_TonB_sf"/>
</dbReference>
<dbReference type="Pfam" id="PF13620">
    <property type="entry name" value="CarboxypepD_reg"/>
    <property type="match status" value="1"/>
</dbReference>
<dbReference type="RefSeq" id="WP_076929572.1">
    <property type="nucleotide sequence ID" value="NZ_LT605205.1"/>
</dbReference>
<keyword evidence="5" id="KW-0472">Membrane</keyword>
<keyword evidence="3" id="KW-1134">Transmembrane beta strand</keyword>
<evidence type="ECO:0000313" key="9">
    <source>
        <dbReference type="EMBL" id="SCD19959.1"/>
    </source>
</evidence>
<keyword evidence="2" id="KW-0813">Transport</keyword>
<dbReference type="InterPro" id="IPR039426">
    <property type="entry name" value="TonB-dep_rcpt-like"/>
</dbReference>
<dbReference type="Proteomes" id="UP000187464">
    <property type="component" value="Chromosome I"/>
</dbReference>
<keyword evidence="6" id="KW-0998">Cell outer membrane</keyword>
<name>A0A1R3T1F1_9BACT</name>
<dbReference type="Pfam" id="PF25183">
    <property type="entry name" value="OMP_b-brl_4"/>
    <property type="match status" value="2"/>
</dbReference>